<dbReference type="RefSeq" id="WP_193539344.1">
    <property type="nucleotide sequence ID" value="NZ_JADCKF010000020.1"/>
</dbReference>
<gene>
    <name evidence="1" type="ORF">INF37_15260</name>
</gene>
<evidence type="ECO:0000313" key="2">
    <source>
        <dbReference type="Proteomes" id="UP000806211"/>
    </source>
</evidence>
<organism evidence="1 2">
    <name type="scientific">Pseudoflavonifractor gallinarum</name>
    <dbReference type="NCBI Taxonomy" id="2779352"/>
    <lineage>
        <taxon>Bacteria</taxon>
        <taxon>Bacillati</taxon>
        <taxon>Bacillota</taxon>
        <taxon>Clostridia</taxon>
        <taxon>Eubacteriales</taxon>
        <taxon>Oscillospiraceae</taxon>
        <taxon>Pseudoflavonifractor</taxon>
    </lineage>
</organism>
<protein>
    <recommendedName>
        <fullName evidence="3">Replication initiation protein</fullName>
    </recommendedName>
</protein>
<sequence length="313" mass="37153">MRMVTANYTSSQQAPRTAFKYEQKYQPSTTGSMFIDDFSAWFSSEFTPIGLRSDSNFYTIYPEDASLTKLLWFNGRFNLDYNLDTIFSQIVRQLILNGRAYLEIIFFKDFENVIKGINFVPINAKKRKNDLNHYTFQAIDWKNVQIEFSVESKYIVEFDLRDLGYGRNYFRRLLKKLANLDVTKASQLTFDSRAKKYFNFKEYVKITEYDLLKFTNNVHWLGRNYSNQHLSESYLLYRKIKFKILRYEFLKYILEQINCGLDRLKEEWGFTGNIGISFTLPDYNAFIKKYESGEYNASKLGDIVIQNIIPTDQ</sequence>
<reference evidence="1 2" key="1">
    <citation type="submission" date="2020-10" db="EMBL/GenBank/DDBJ databases">
        <title>ChiBAC.</title>
        <authorList>
            <person name="Zenner C."/>
            <person name="Hitch T.C.A."/>
            <person name="Clavel T."/>
        </authorList>
    </citation>
    <scope>NUCLEOTIDE SEQUENCE [LARGE SCALE GENOMIC DNA]</scope>
    <source>
        <strain evidence="1 2">DSM 107456</strain>
    </source>
</reference>
<evidence type="ECO:0000313" key="1">
    <source>
        <dbReference type="EMBL" id="MBE5057333.1"/>
    </source>
</evidence>
<comment type="caution">
    <text evidence="1">The sequence shown here is derived from an EMBL/GenBank/DDBJ whole genome shotgun (WGS) entry which is preliminary data.</text>
</comment>
<keyword evidence="2" id="KW-1185">Reference proteome</keyword>
<name>A0ABR9RF43_9FIRM</name>
<dbReference type="Proteomes" id="UP000806211">
    <property type="component" value="Unassembled WGS sequence"/>
</dbReference>
<dbReference type="EMBL" id="JADCKF010000020">
    <property type="protein sequence ID" value="MBE5057333.1"/>
    <property type="molecule type" value="Genomic_DNA"/>
</dbReference>
<accession>A0ABR9RF43</accession>
<evidence type="ECO:0008006" key="3">
    <source>
        <dbReference type="Google" id="ProtNLM"/>
    </source>
</evidence>
<proteinExistence type="predicted"/>